<evidence type="ECO:0000313" key="5">
    <source>
        <dbReference type="Proteomes" id="UP001444661"/>
    </source>
</evidence>
<feature type="region of interest" description="Disordered" evidence="2">
    <location>
        <begin position="1"/>
        <end position="186"/>
    </location>
</feature>
<gene>
    <name evidence="4" type="ORF">PG993_001810</name>
</gene>
<protein>
    <recommendedName>
        <fullName evidence="3">Vps72/YL1 C-terminal domain-containing protein</fullName>
    </recommendedName>
</protein>
<evidence type="ECO:0000313" key="4">
    <source>
        <dbReference type="EMBL" id="KAK8056583.1"/>
    </source>
</evidence>
<dbReference type="Pfam" id="PF05764">
    <property type="entry name" value="YL1"/>
    <property type="match status" value="1"/>
</dbReference>
<feature type="compositionally biased region" description="Polar residues" evidence="2">
    <location>
        <begin position="730"/>
        <end position="742"/>
    </location>
</feature>
<dbReference type="EMBL" id="JAQQWK010000001">
    <property type="protein sequence ID" value="KAK8056583.1"/>
    <property type="molecule type" value="Genomic_DNA"/>
</dbReference>
<comment type="similarity">
    <text evidence="1">Belongs to the VPS72/YL1 family.</text>
</comment>
<feature type="compositionally biased region" description="Acidic residues" evidence="2">
    <location>
        <begin position="51"/>
        <end position="78"/>
    </location>
</feature>
<name>A0ABR1UF93_9PEZI</name>
<keyword evidence="5" id="KW-1185">Reference proteome</keyword>
<proteinExistence type="inferred from homology"/>
<feature type="compositionally biased region" description="Polar residues" evidence="2">
    <location>
        <begin position="499"/>
        <end position="511"/>
    </location>
</feature>
<feature type="compositionally biased region" description="Basic and acidic residues" evidence="2">
    <location>
        <begin position="409"/>
        <end position="424"/>
    </location>
</feature>
<sequence length="876" mass="93288">MKMQTAWTRAAKMGIPPEATEAEEQPVEWLATNRAKRSTAGNRMQSMLAAEEPDDELELLFAEDGEDGGFTDVDEDASDVQMDSSSDDDDAHENADEDEGEKELARQARESKQAARKRKAQEAIPLKFRKKVKINIDTAGSVTTTPAPRPKRKSERASWLPSTADMPTRASKRETTMLSKEQLHQQMLEREAKRLKQVDAMERKAKRMEALKKPPMTQAERLAEAALVEKRNSKSLNRWEEAEKQREAERRAKLAALNNRQLSGPVVTFWSGVGEWIDGKLKHVGKIVTIEEKPVKKKRASTAGVDLPAELPSKDEEGKEAGQKAEPEVPVQMAENAQVPVTETGPESAKPKGKPAPAEKETVDLPIACPPSQPKVEQPFPPKDLPQHSQEPQPQPQPQQSLDSPDPEVTAHEIEHRDQARPSPDKPMQPKPAELKAPDIKPPDMKPPEPGVYTTSMFAPPSQLPVMKPPEMKPPTNSFLAPPPGATQSGLSMPVLGYSSPSPMGPNSSTVLAPPMSAPRQSPLAAPQPDTRPSPAPPPHTGRSKGHAQKEKASPPPRPPTPPPNGKATRNCILLQNFNENAISQKAVQTRILFGKEMQKLAKPGPAPRCVITNHLARYRDPETGLPYYNSYAYKQIQKLKHGDYKWSQLVGAWVGSGSLAATGVPARFLDPTAPAPPKVEAEQPAVPGGKKPEEASQGKPGETAPVTPVTPATPAAPVTPTGATQATPSGTVPSSTATVISSKPAGATQGKSIGPARSPATQPATKTQAQAETSNHPPPPAPATEKIIPVTEHSATTDANSEVSISSGLNTSVAPVGPGLVHSVTSPVGAATSGASKTSPTSTPVPVSISALETTQEGEAPSSASGAQATAAAQP</sequence>
<evidence type="ECO:0000256" key="1">
    <source>
        <dbReference type="ARBA" id="ARBA00006832"/>
    </source>
</evidence>
<feature type="compositionally biased region" description="Low complexity" evidence="2">
    <location>
        <begin position="761"/>
        <end position="774"/>
    </location>
</feature>
<feature type="compositionally biased region" description="Low complexity" evidence="2">
    <location>
        <begin position="704"/>
        <end position="729"/>
    </location>
</feature>
<organism evidence="4 5">
    <name type="scientific">Apiospora rasikravindrae</name>
    <dbReference type="NCBI Taxonomy" id="990691"/>
    <lineage>
        <taxon>Eukaryota</taxon>
        <taxon>Fungi</taxon>
        <taxon>Dikarya</taxon>
        <taxon>Ascomycota</taxon>
        <taxon>Pezizomycotina</taxon>
        <taxon>Sordariomycetes</taxon>
        <taxon>Xylariomycetidae</taxon>
        <taxon>Amphisphaeriales</taxon>
        <taxon>Apiosporaceae</taxon>
        <taxon>Apiospora</taxon>
    </lineage>
</organism>
<feature type="region of interest" description="Disordered" evidence="2">
    <location>
        <begin position="671"/>
        <end position="786"/>
    </location>
</feature>
<feature type="region of interest" description="Disordered" evidence="2">
    <location>
        <begin position="823"/>
        <end position="876"/>
    </location>
</feature>
<feature type="compositionally biased region" description="Basic and acidic residues" evidence="2">
    <location>
        <begin position="171"/>
        <end position="186"/>
    </location>
</feature>
<accession>A0ABR1UF93</accession>
<reference evidence="4 5" key="1">
    <citation type="submission" date="2023-01" db="EMBL/GenBank/DDBJ databases">
        <title>Analysis of 21 Apiospora genomes using comparative genomics revels a genus with tremendous synthesis potential of carbohydrate active enzymes and secondary metabolites.</title>
        <authorList>
            <person name="Sorensen T."/>
        </authorList>
    </citation>
    <scope>NUCLEOTIDE SEQUENCE [LARGE SCALE GENOMIC DNA]</scope>
    <source>
        <strain evidence="4 5">CBS 33761</strain>
    </source>
</reference>
<comment type="caution">
    <text evidence="4">The sequence shown here is derived from an EMBL/GenBank/DDBJ whole genome shotgun (WGS) entry which is preliminary data.</text>
</comment>
<dbReference type="InterPro" id="IPR046757">
    <property type="entry name" value="YL1_N"/>
</dbReference>
<feature type="compositionally biased region" description="Low complexity" evidence="2">
    <location>
        <begin position="861"/>
        <end position="876"/>
    </location>
</feature>
<dbReference type="InterPro" id="IPR013272">
    <property type="entry name" value="Vps72/YL1_C"/>
</dbReference>
<feature type="domain" description="Vps72/YL1 C-terminal" evidence="3">
    <location>
        <begin position="608"/>
        <end position="637"/>
    </location>
</feature>
<evidence type="ECO:0000259" key="3">
    <source>
        <dbReference type="SMART" id="SM00993"/>
    </source>
</evidence>
<feature type="region of interest" description="Disordered" evidence="2">
    <location>
        <begin position="292"/>
        <end position="569"/>
    </location>
</feature>
<feature type="compositionally biased region" description="Acidic residues" evidence="2">
    <location>
        <begin position="85"/>
        <end position="101"/>
    </location>
</feature>
<feature type="compositionally biased region" description="Basic and acidic residues" evidence="2">
    <location>
        <begin position="312"/>
        <end position="327"/>
    </location>
</feature>
<feature type="compositionally biased region" description="Pro residues" evidence="2">
    <location>
        <begin position="554"/>
        <end position="565"/>
    </location>
</feature>
<dbReference type="PANTHER" id="PTHR13275">
    <property type="entry name" value="YL-1 PROTEIN TRANSCRIPTION FACTOR-LIKE 1"/>
    <property type="match status" value="1"/>
</dbReference>
<feature type="compositionally biased region" description="Low complexity" evidence="2">
    <location>
        <begin position="839"/>
        <end position="849"/>
    </location>
</feature>
<dbReference type="Proteomes" id="UP001444661">
    <property type="component" value="Unassembled WGS sequence"/>
</dbReference>
<feature type="compositionally biased region" description="Basic and acidic residues" evidence="2">
    <location>
        <begin position="102"/>
        <end position="113"/>
    </location>
</feature>
<dbReference type="PANTHER" id="PTHR13275:SF4">
    <property type="entry name" value="VACUOLAR PROTEIN SORTING-ASSOCIATED PROTEIN 72 HOMOLOG"/>
    <property type="match status" value="1"/>
</dbReference>
<feature type="compositionally biased region" description="Low complexity" evidence="2">
    <location>
        <begin position="387"/>
        <end position="408"/>
    </location>
</feature>
<feature type="compositionally biased region" description="Basic and acidic residues" evidence="2">
    <location>
        <begin position="433"/>
        <end position="447"/>
    </location>
</feature>
<dbReference type="SMART" id="SM00993">
    <property type="entry name" value="YL1_C"/>
    <property type="match status" value="1"/>
</dbReference>
<feature type="compositionally biased region" description="Pro residues" evidence="2">
    <location>
        <begin position="368"/>
        <end position="384"/>
    </location>
</feature>
<dbReference type="Pfam" id="PF08265">
    <property type="entry name" value="YL1_C"/>
    <property type="match status" value="1"/>
</dbReference>
<feature type="compositionally biased region" description="Pro residues" evidence="2">
    <location>
        <begin position="530"/>
        <end position="540"/>
    </location>
</feature>
<evidence type="ECO:0000256" key="2">
    <source>
        <dbReference type="SAM" id="MobiDB-lite"/>
    </source>
</evidence>